<dbReference type="AlphaFoldDB" id="A0A7X0SRS3"/>
<proteinExistence type="predicted"/>
<sequence>MKIKSSFILVIMVMLFLASSGSVLAATNTSPKGKVLFKADQITDIDSIIERAKKGINDSNLVDKTTETSDIVLNSDDGKHAVNAKVTKYRTSQLLERRLTPENSVVETYAVMDVSTTITRGDEAWDPSIAVRAYSTIYVERTVVNTREYWRLTSVTGGWANSDNGIAVTNRLVRIGTTGFAGSIPVAQHQEFNPSSNTFSYAAPTTWKPIDAAKTGNMATDPVVGAYTECKLTGYGDSWTLTLSNNL</sequence>
<gene>
    <name evidence="2" type="ORF">H7C18_17290</name>
</gene>
<reference evidence="2 3" key="1">
    <citation type="submission" date="2020-08" db="EMBL/GenBank/DDBJ databases">
        <title>Cohnella phylogeny.</title>
        <authorList>
            <person name="Dunlap C."/>
        </authorList>
    </citation>
    <scope>NUCLEOTIDE SEQUENCE [LARGE SCALE GENOMIC DNA]</scope>
    <source>
        <strain evidence="2 3">CBP 2801</strain>
    </source>
</reference>
<protein>
    <submittedName>
        <fullName evidence="2">Uncharacterized protein</fullName>
    </submittedName>
</protein>
<comment type="caution">
    <text evidence="2">The sequence shown here is derived from an EMBL/GenBank/DDBJ whole genome shotgun (WGS) entry which is preliminary data.</text>
</comment>
<evidence type="ECO:0000313" key="2">
    <source>
        <dbReference type="EMBL" id="MBB6732678.1"/>
    </source>
</evidence>
<dbReference type="RefSeq" id="WP_185130338.1">
    <property type="nucleotide sequence ID" value="NZ_JACJVO010000021.1"/>
</dbReference>
<keyword evidence="1" id="KW-0732">Signal</keyword>
<dbReference type="EMBL" id="JACJVO010000021">
    <property type="protein sequence ID" value="MBB6732678.1"/>
    <property type="molecule type" value="Genomic_DNA"/>
</dbReference>
<feature type="signal peptide" evidence="1">
    <location>
        <begin position="1"/>
        <end position="25"/>
    </location>
</feature>
<name>A0A7X0SRS3_9BACL</name>
<feature type="chain" id="PRO_5031519036" evidence="1">
    <location>
        <begin position="26"/>
        <end position="247"/>
    </location>
</feature>
<organism evidence="2 3">
    <name type="scientific">Cohnella zeiphila</name>
    <dbReference type="NCBI Taxonomy" id="2761120"/>
    <lineage>
        <taxon>Bacteria</taxon>
        <taxon>Bacillati</taxon>
        <taxon>Bacillota</taxon>
        <taxon>Bacilli</taxon>
        <taxon>Bacillales</taxon>
        <taxon>Paenibacillaceae</taxon>
        <taxon>Cohnella</taxon>
    </lineage>
</organism>
<keyword evidence="3" id="KW-1185">Reference proteome</keyword>
<accession>A0A7X0SRS3</accession>
<evidence type="ECO:0000256" key="1">
    <source>
        <dbReference type="SAM" id="SignalP"/>
    </source>
</evidence>
<evidence type="ECO:0000313" key="3">
    <source>
        <dbReference type="Proteomes" id="UP000564644"/>
    </source>
</evidence>
<dbReference type="Proteomes" id="UP000564644">
    <property type="component" value="Unassembled WGS sequence"/>
</dbReference>